<dbReference type="AlphaFoldDB" id="F9GPT7"/>
<reference evidence="1 2" key="1">
    <citation type="journal article" date="2011" name="J. Bacteriol.">
        <title>Genome Sequences for Five Strains of the Emerging Pathogen Haemophilus haemolyticus.</title>
        <authorList>
            <person name="Jordan I.K."/>
            <person name="Conley A.B."/>
            <person name="Antonov I.V."/>
            <person name="Arthur R.A."/>
            <person name="Cook E.D."/>
            <person name="Cooper G.P."/>
            <person name="Jones B.L."/>
            <person name="Knipe K.M."/>
            <person name="Lee K.J."/>
            <person name="Liu X."/>
            <person name="Mitchell G.J."/>
            <person name="Pande P.R."/>
            <person name="Petit R.A."/>
            <person name="Qin S."/>
            <person name="Rajan V.N."/>
            <person name="Sarda S."/>
            <person name="Sebastian A."/>
            <person name="Tang S."/>
            <person name="Thapliyal R."/>
            <person name="Varghese N.J."/>
            <person name="Ye T."/>
            <person name="Katz L.S."/>
            <person name="Wang X."/>
            <person name="Rowe L."/>
            <person name="Frace M."/>
            <person name="Mayer L.W."/>
        </authorList>
    </citation>
    <scope>NUCLEOTIDE SEQUENCE [LARGE SCALE GENOMIC DNA]</scope>
    <source>
        <strain evidence="1 2">M19501</strain>
    </source>
</reference>
<dbReference type="Pfam" id="PF04364">
    <property type="entry name" value="DNA_pol3_chi"/>
    <property type="match status" value="1"/>
</dbReference>
<dbReference type="GO" id="GO:0032298">
    <property type="term" value="P:positive regulation of DNA-templated DNA replication initiation"/>
    <property type="evidence" value="ECO:0007669"/>
    <property type="project" value="TreeGrafter"/>
</dbReference>
<proteinExistence type="predicted"/>
<accession>F9GPT7</accession>
<evidence type="ECO:0000313" key="1">
    <source>
        <dbReference type="EMBL" id="EGT75548.1"/>
    </source>
</evidence>
<dbReference type="Proteomes" id="UP000003258">
    <property type="component" value="Unassembled WGS sequence"/>
</dbReference>
<dbReference type="PANTHER" id="PTHR38767:SF1">
    <property type="entry name" value="DNA POLYMERASE III SUBUNIT CHI"/>
    <property type="match status" value="1"/>
</dbReference>
<sequence length="148" mass="17007">MGQKMAKNAQFYILTENCTLTVEEIACNLAASIWRSGKKVLISCESEAQALEIDERLWQRDPNEFVPHNLSGEATQYPTPIEISWLGKRNLQRRDVLINLQQEIPDFSHSFTQLIDFVPKDDALKTQARERYKQLRALGWALSTENIA</sequence>
<comment type="caution">
    <text evidence="1">The sequence shown here is derived from an EMBL/GenBank/DDBJ whole genome shotgun (WGS) entry which is preliminary data.</text>
</comment>
<name>F9GPT7_HAEHA</name>
<dbReference type="GO" id="GO:0003887">
    <property type="term" value="F:DNA-directed DNA polymerase activity"/>
    <property type="evidence" value="ECO:0007669"/>
    <property type="project" value="InterPro"/>
</dbReference>
<dbReference type="PANTHER" id="PTHR38767">
    <property type="entry name" value="DNA POLYMERASE III SUBUNIT CHI"/>
    <property type="match status" value="1"/>
</dbReference>
<gene>
    <name evidence="1" type="primary">holC</name>
    <name evidence="1" type="ORF">GG9_1072</name>
</gene>
<dbReference type="GO" id="GO:0006260">
    <property type="term" value="P:DNA replication"/>
    <property type="evidence" value="ECO:0007669"/>
    <property type="project" value="InterPro"/>
</dbReference>
<organism evidence="1 2">
    <name type="scientific">Haemophilus haemolyticus M19501</name>
    <dbReference type="NCBI Taxonomy" id="1028803"/>
    <lineage>
        <taxon>Bacteria</taxon>
        <taxon>Pseudomonadati</taxon>
        <taxon>Pseudomonadota</taxon>
        <taxon>Gammaproteobacteria</taxon>
        <taxon>Pasteurellales</taxon>
        <taxon>Pasteurellaceae</taxon>
        <taxon>Haemophilus</taxon>
    </lineage>
</organism>
<dbReference type="PATRIC" id="fig|1028803.3.peg.1122"/>
<dbReference type="InterPro" id="IPR036768">
    <property type="entry name" value="PolIII_chi_sf"/>
</dbReference>
<dbReference type="InterPro" id="IPR007459">
    <property type="entry name" value="DNA_pol3_chi"/>
</dbReference>
<protein>
    <submittedName>
        <fullName evidence="1">DNA polymerase III subunit chi</fullName>
    </submittedName>
</protein>
<dbReference type="EMBL" id="AFQO01000008">
    <property type="protein sequence ID" value="EGT75548.1"/>
    <property type="molecule type" value="Genomic_DNA"/>
</dbReference>
<evidence type="ECO:0000313" key="2">
    <source>
        <dbReference type="Proteomes" id="UP000003258"/>
    </source>
</evidence>
<dbReference type="Gene3D" id="3.40.50.10110">
    <property type="entry name" value="DNA polymerase III subunit chi"/>
    <property type="match status" value="1"/>
</dbReference>
<dbReference type="eggNOG" id="COG2927">
    <property type="taxonomic scope" value="Bacteria"/>
</dbReference>
<dbReference type="GO" id="GO:0003677">
    <property type="term" value="F:DNA binding"/>
    <property type="evidence" value="ECO:0007669"/>
    <property type="project" value="InterPro"/>
</dbReference>
<dbReference type="SUPFAM" id="SSF102400">
    <property type="entry name" value="DNA polymerase III chi subunit"/>
    <property type="match status" value="1"/>
</dbReference>